<dbReference type="KEGG" id="hro:HELRODRAFT_164062"/>
<sequence>MFKIIKCPDDLKSMQLNVTNMQNWLNVWRMIPNVDKCCVLKFGNKYNNIYEMWDSDKRLRNFEAVRLEIITCAKNFLERRLDVDQDLQVKAIIDVANAENAESMIKTGRQIVSDIFGDNYVSEFVDDAIGYYSSFGASSFKPHESNTAKLYLLLQKTTPSSVLNKLVQTFLITCPHSMITERVISCHTELKSDLRSSMSRNTVNDRLCIALNAIGTANFDPRPVVADFLSSKTRRSTLPDDELYRNREFVKNENFLDETLLQIASNDQIMQPLTTAMMRGTTKKFQTVLESDEHRVATILHPRFNLSFLHDDQRRMQARHLLLTFVQQVQQEVFLKSNATLPSSAAIEDYSALLHKCSVRAAVGC</sequence>
<dbReference type="EnsemblMetazoa" id="HelroT164062">
    <property type="protein sequence ID" value="HelroP164062"/>
    <property type="gene ID" value="HelroG164062"/>
</dbReference>
<name>T1EUU9_HELRO</name>
<accession>T1EUU9</accession>
<dbReference type="GeneID" id="20200349"/>
<dbReference type="AlphaFoldDB" id="T1EUU9"/>
<dbReference type="CTD" id="20200349"/>
<reference evidence="3" key="1">
    <citation type="submission" date="2012-12" db="EMBL/GenBank/DDBJ databases">
        <authorList>
            <person name="Hellsten U."/>
            <person name="Grimwood J."/>
            <person name="Chapman J.A."/>
            <person name="Shapiro H."/>
            <person name="Aerts A."/>
            <person name="Otillar R.P."/>
            <person name="Terry A.Y."/>
            <person name="Boore J.L."/>
            <person name="Simakov O."/>
            <person name="Marletaz F."/>
            <person name="Cho S.-J."/>
            <person name="Edsinger-Gonzales E."/>
            <person name="Havlak P."/>
            <person name="Kuo D.-H."/>
            <person name="Larsson T."/>
            <person name="Lv J."/>
            <person name="Arendt D."/>
            <person name="Savage R."/>
            <person name="Osoegawa K."/>
            <person name="de Jong P."/>
            <person name="Lindberg D.R."/>
            <person name="Seaver E.C."/>
            <person name="Weisblat D.A."/>
            <person name="Putnam N.H."/>
            <person name="Grigoriev I.V."/>
            <person name="Rokhsar D.S."/>
        </authorList>
    </citation>
    <scope>NUCLEOTIDE SEQUENCE</scope>
</reference>
<dbReference type="OrthoDB" id="10063766at2759"/>
<dbReference type="EMBL" id="AMQM01001523">
    <property type="status" value="NOT_ANNOTATED_CDS"/>
    <property type="molecule type" value="Genomic_DNA"/>
</dbReference>
<dbReference type="Proteomes" id="UP000015101">
    <property type="component" value="Unassembled WGS sequence"/>
</dbReference>
<dbReference type="PANTHER" id="PTHR46880:SF5">
    <property type="entry name" value="DUF4371 DOMAIN-CONTAINING PROTEIN"/>
    <property type="match status" value="1"/>
</dbReference>
<proteinExistence type="predicted"/>
<gene>
    <name evidence="2" type="primary">20200349</name>
    <name evidence="1" type="ORF">HELRODRAFT_164062</name>
</gene>
<reference evidence="2" key="3">
    <citation type="submission" date="2015-06" db="UniProtKB">
        <authorList>
            <consortium name="EnsemblMetazoa"/>
        </authorList>
    </citation>
    <scope>IDENTIFICATION</scope>
</reference>
<protein>
    <submittedName>
        <fullName evidence="1 2">Uncharacterized protein</fullName>
    </submittedName>
</protein>
<dbReference type="EMBL" id="KB097571">
    <property type="protein sequence ID" value="ESN94256.1"/>
    <property type="molecule type" value="Genomic_DNA"/>
</dbReference>
<dbReference type="RefSeq" id="XP_009027358.1">
    <property type="nucleotide sequence ID" value="XM_009029110.1"/>
</dbReference>
<dbReference type="HOGENOM" id="CLU_759262_0_0_1"/>
<evidence type="ECO:0000313" key="2">
    <source>
        <dbReference type="EnsemblMetazoa" id="HelroP164062"/>
    </source>
</evidence>
<evidence type="ECO:0000313" key="1">
    <source>
        <dbReference type="EMBL" id="ESN94256.1"/>
    </source>
</evidence>
<dbReference type="InParanoid" id="T1EUU9"/>
<organism evidence="2 3">
    <name type="scientific">Helobdella robusta</name>
    <name type="common">Californian leech</name>
    <dbReference type="NCBI Taxonomy" id="6412"/>
    <lineage>
        <taxon>Eukaryota</taxon>
        <taxon>Metazoa</taxon>
        <taxon>Spiralia</taxon>
        <taxon>Lophotrochozoa</taxon>
        <taxon>Annelida</taxon>
        <taxon>Clitellata</taxon>
        <taxon>Hirudinea</taxon>
        <taxon>Rhynchobdellida</taxon>
        <taxon>Glossiphoniidae</taxon>
        <taxon>Helobdella</taxon>
    </lineage>
</organism>
<dbReference type="PANTHER" id="PTHR46880">
    <property type="entry name" value="RAS-ASSOCIATING DOMAIN-CONTAINING PROTEIN"/>
    <property type="match status" value="1"/>
</dbReference>
<keyword evidence="3" id="KW-1185">Reference proteome</keyword>
<reference evidence="1 3" key="2">
    <citation type="journal article" date="2013" name="Nature">
        <title>Insights into bilaterian evolution from three spiralian genomes.</title>
        <authorList>
            <person name="Simakov O."/>
            <person name="Marletaz F."/>
            <person name="Cho S.J."/>
            <person name="Edsinger-Gonzales E."/>
            <person name="Havlak P."/>
            <person name="Hellsten U."/>
            <person name="Kuo D.H."/>
            <person name="Larsson T."/>
            <person name="Lv J."/>
            <person name="Arendt D."/>
            <person name="Savage R."/>
            <person name="Osoegawa K."/>
            <person name="de Jong P."/>
            <person name="Grimwood J."/>
            <person name="Chapman J.A."/>
            <person name="Shapiro H."/>
            <person name="Aerts A."/>
            <person name="Otillar R.P."/>
            <person name="Terry A.Y."/>
            <person name="Boore J.L."/>
            <person name="Grigoriev I.V."/>
            <person name="Lindberg D.R."/>
            <person name="Seaver E.C."/>
            <person name="Weisblat D.A."/>
            <person name="Putnam N.H."/>
            <person name="Rokhsar D.S."/>
        </authorList>
    </citation>
    <scope>NUCLEOTIDE SEQUENCE</scope>
</reference>
<evidence type="ECO:0000313" key="3">
    <source>
        <dbReference type="Proteomes" id="UP000015101"/>
    </source>
</evidence>